<dbReference type="VEuPathDB" id="FungiDB:FUN_015975"/>
<accession>A0A2N1NU97</accession>
<dbReference type="EMBL" id="LLXL01000128">
    <property type="protein sequence ID" value="PKK77449.1"/>
    <property type="molecule type" value="Genomic_DNA"/>
</dbReference>
<comment type="caution">
    <text evidence="1">The sequence shown here is derived from an EMBL/GenBank/DDBJ whole genome shotgun (WGS) entry which is preliminary data.</text>
</comment>
<name>A0A2N1NU97_9GLOM</name>
<dbReference type="Proteomes" id="UP000233469">
    <property type="component" value="Unassembled WGS sequence"/>
</dbReference>
<gene>
    <name evidence="1" type="ORF">RhiirC2_844318</name>
</gene>
<proteinExistence type="predicted"/>
<organism evidence="1 2">
    <name type="scientific">Rhizophagus irregularis</name>
    <dbReference type="NCBI Taxonomy" id="588596"/>
    <lineage>
        <taxon>Eukaryota</taxon>
        <taxon>Fungi</taxon>
        <taxon>Fungi incertae sedis</taxon>
        <taxon>Mucoromycota</taxon>
        <taxon>Glomeromycotina</taxon>
        <taxon>Glomeromycetes</taxon>
        <taxon>Glomerales</taxon>
        <taxon>Glomeraceae</taxon>
        <taxon>Rhizophagus</taxon>
    </lineage>
</organism>
<dbReference type="VEuPathDB" id="FungiDB:RhiirFUN_013980"/>
<reference evidence="1 2" key="1">
    <citation type="submission" date="2016-04" db="EMBL/GenBank/DDBJ databases">
        <title>Genome analyses suggest a sexual origin of heterokaryosis in a supposedly ancient asexual fungus.</title>
        <authorList>
            <person name="Ropars J."/>
            <person name="Sedzielewska K."/>
            <person name="Noel J."/>
            <person name="Charron P."/>
            <person name="Farinelli L."/>
            <person name="Marton T."/>
            <person name="Kruger M."/>
            <person name="Pelin A."/>
            <person name="Brachmann A."/>
            <person name="Corradi N."/>
        </authorList>
    </citation>
    <scope>NUCLEOTIDE SEQUENCE [LARGE SCALE GENOMIC DNA]</scope>
    <source>
        <strain evidence="1 2">C2</strain>
    </source>
</reference>
<sequence>MASFLLSECLEKIFLNFIKEHSFNDIGSNIPSKELFSCTLVSRHWCRISTPLLYSYPFHHFRHKTSYNSFYKLIRTLLCCVPQTEIIQLLKNNNNNNNNNNNQFYKIKSNNTVFNYISLIRGLIVDELMFKSQYLIIYKEIWLSSYNPRMMSTDLIIKIMNYFVKFLCKNLNNLTILEFPFTMKNNDIIELLTIKDCNGKSKLSDLKELYYINSYISRDSNNNINNNNNNNNNNNLNNEILLPKSLYFTLTNTICNLNLLYNKRIKTIEEANYLSQFISIQKNLKHIILSENRYYLLFYSLDRLFYSNSDNKYNIVLSSLSTQSESLQILEFKNLYFGDINTNVIKSLSLLKNIRILKLYKCRKINDNLHSWAKNLSKLEIFELVERYYTNISEDFLIQLIHSSSNTLIKLVINYERVEKQGIRLFQNFPTLLISLKYLELPKIFLNELIFILKSCIKLNFLSIILSNDDLFEENLKNLANFLPKTLKRIRFRETNCSIISINSLNYFLFESILNSGCNLKYLEFNDSNGFDQDYINLTKHYGVELVKI</sequence>
<dbReference type="VEuPathDB" id="FungiDB:RhiirA1_452686"/>
<dbReference type="AlphaFoldDB" id="A0A2N1NU97"/>
<evidence type="ECO:0000313" key="2">
    <source>
        <dbReference type="Proteomes" id="UP000233469"/>
    </source>
</evidence>
<reference evidence="1 2" key="2">
    <citation type="submission" date="2017-10" db="EMBL/GenBank/DDBJ databases">
        <title>Extensive intraspecific genome diversity in a model arbuscular mycorrhizal fungus.</title>
        <authorList>
            <person name="Chen E.C.H."/>
            <person name="Morin E."/>
            <person name="Baudet D."/>
            <person name="Noel J."/>
            <person name="Ndikumana S."/>
            <person name="Charron P."/>
            <person name="St-Onge C."/>
            <person name="Giorgi J."/>
            <person name="Grigoriev I.V."/>
            <person name="Roux C."/>
            <person name="Martin F.M."/>
            <person name="Corradi N."/>
        </authorList>
    </citation>
    <scope>NUCLEOTIDE SEQUENCE [LARGE SCALE GENOMIC DNA]</scope>
    <source>
        <strain evidence="1 2">C2</strain>
    </source>
</reference>
<protein>
    <submittedName>
        <fullName evidence="1">Uncharacterized protein</fullName>
    </submittedName>
</protein>
<evidence type="ECO:0000313" key="1">
    <source>
        <dbReference type="EMBL" id="PKK77449.1"/>
    </source>
</evidence>